<dbReference type="InterPro" id="IPR052893">
    <property type="entry name" value="TCS_response_regulator"/>
</dbReference>
<dbReference type="PROSITE" id="PS50110">
    <property type="entry name" value="RESPONSE_REGULATORY"/>
    <property type="match status" value="1"/>
</dbReference>
<organism evidence="3 4">
    <name type="scientific">Spirosoma liriopis</name>
    <dbReference type="NCBI Taxonomy" id="2937440"/>
    <lineage>
        <taxon>Bacteria</taxon>
        <taxon>Pseudomonadati</taxon>
        <taxon>Bacteroidota</taxon>
        <taxon>Cytophagia</taxon>
        <taxon>Cytophagales</taxon>
        <taxon>Cytophagaceae</taxon>
        <taxon>Spirosoma</taxon>
    </lineage>
</organism>
<name>A0ABT0HV95_9BACT</name>
<dbReference type="SMART" id="SM00448">
    <property type="entry name" value="REC"/>
    <property type="match status" value="1"/>
</dbReference>
<proteinExistence type="predicted"/>
<evidence type="ECO:0000313" key="3">
    <source>
        <dbReference type="EMBL" id="MCK8496121.1"/>
    </source>
</evidence>
<reference evidence="3 4" key="1">
    <citation type="submission" date="2022-04" db="EMBL/GenBank/DDBJ databases">
        <title>Spirosoma sp. strain RP8 genome sequencing and assembly.</title>
        <authorList>
            <person name="Jung Y."/>
        </authorList>
    </citation>
    <scope>NUCLEOTIDE SEQUENCE [LARGE SCALE GENOMIC DNA]</scope>
    <source>
        <strain evidence="3 4">RP8</strain>
    </source>
</reference>
<evidence type="ECO:0000256" key="1">
    <source>
        <dbReference type="PROSITE-ProRule" id="PRU00169"/>
    </source>
</evidence>
<feature type="modified residue" description="4-aspartylphosphate" evidence="1">
    <location>
        <position position="60"/>
    </location>
</feature>
<dbReference type="SUPFAM" id="SSF52172">
    <property type="entry name" value="CheY-like"/>
    <property type="match status" value="1"/>
</dbReference>
<dbReference type="Gene3D" id="3.40.50.2300">
    <property type="match status" value="1"/>
</dbReference>
<keyword evidence="4" id="KW-1185">Reference proteome</keyword>
<comment type="caution">
    <text evidence="3">The sequence shown here is derived from an EMBL/GenBank/DDBJ whole genome shotgun (WGS) entry which is preliminary data.</text>
</comment>
<dbReference type="RefSeq" id="WP_248481007.1">
    <property type="nucleotide sequence ID" value="NZ_JALPRF010000018.1"/>
</dbReference>
<accession>A0ABT0HV95</accession>
<dbReference type="InterPro" id="IPR011006">
    <property type="entry name" value="CheY-like_superfamily"/>
</dbReference>
<keyword evidence="1" id="KW-0597">Phosphoprotein</keyword>
<protein>
    <submittedName>
        <fullName evidence="3">Response regulator</fullName>
    </submittedName>
</protein>
<dbReference type="EMBL" id="JALPRF010000018">
    <property type="protein sequence ID" value="MCK8496121.1"/>
    <property type="molecule type" value="Genomic_DNA"/>
</dbReference>
<dbReference type="Proteomes" id="UP001202180">
    <property type="component" value="Unassembled WGS sequence"/>
</dbReference>
<gene>
    <name evidence="3" type="ORF">M0L20_29915</name>
</gene>
<feature type="domain" description="Response regulatory" evidence="2">
    <location>
        <begin position="7"/>
        <end position="127"/>
    </location>
</feature>
<dbReference type="Pfam" id="PF00072">
    <property type="entry name" value="Response_reg"/>
    <property type="match status" value="1"/>
</dbReference>
<evidence type="ECO:0000259" key="2">
    <source>
        <dbReference type="PROSITE" id="PS50110"/>
    </source>
</evidence>
<dbReference type="PANTHER" id="PTHR44520">
    <property type="entry name" value="RESPONSE REGULATOR RCP1-RELATED"/>
    <property type="match status" value="1"/>
</dbReference>
<sequence>MVTNTLSICLVDDSADYRFLVEKTLRHQLPHCRILSFGDGQTLLNELLQMGEKPNLIILDQHMPKWSGHQTLMALKQHPAHRSIPVVMMSMDATHSEINNFYQAGAAIFLRKSMDFNILKENLLLAYQYASKPKPISE</sequence>
<evidence type="ECO:0000313" key="4">
    <source>
        <dbReference type="Proteomes" id="UP001202180"/>
    </source>
</evidence>
<dbReference type="InterPro" id="IPR001789">
    <property type="entry name" value="Sig_transdc_resp-reg_receiver"/>
</dbReference>